<gene>
    <name evidence="5" type="ORF">J5N97_024640</name>
</gene>
<dbReference type="InterPro" id="IPR000757">
    <property type="entry name" value="Beta-glucanase-like"/>
</dbReference>
<keyword evidence="2" id="KW-0326">Glycosidase</keyword>
<keyword evidence="1" id="KW-0378">Hydrolase</keyword>
<evidence type="ECO:0000256" key="1">
    <source>
        <dbReference type="ARBA" id="ARBA00022801"/>
    </source>
</evidence>
<dbReference type="Pfam" id="PF00722">
    <property type="entry name" value="Glyco_hydro_16"/>
    <property type="match status" value="1"/>
</dbReference>
<dbReference type="OrthoDB" id="4781at2759"/>
<dbReference type="SUPFAM" id="SSF49899">
    <property type="entry name" value="Concanavalin A-like lectins/glucanases"/>
    <property type="match status" value="1"/>
</dbReference>
<comment type="caution">
    <text evidence="5">The sequence shown here is derived from an EMBL/GenBank/DDBJ whole genome shotgun (WGS) entry which is preliminary data.</text>
</comment>
<dbReference type="InterPro" id="IPR044791">
    <property type="entry name" value="Beta-glucanase/XTH"/>
</dbReference>
<evidence type="ECO:0000256" key="2">
    <source>
        <dbReference type="ARBA" id="ARBA00023295"/>
    </source>
</evidence>
<dbReference type="EMBL" id="JAGGNH010000007">
    <property type="protein sequence ID" value="KAJ0967723.1"/>
    <property type="molecule type" value="Genomic_DNA"/>
</dbReference>
<dbReference type="PANTHER" id="PTHR31062">
    <property type="entry name" value="XYLOGLUCAN ENDOTRANSGLUCOSYLASE/HYDROLASE PROTEIN 8-RELATED"/>
    <property type="match status" value="1"/>
</dbReference>
<feature type="signal peptide" evidence="3">
    <location>
        <begin position="1"/>
        <end position="15"/>
    </location>
</feature>
<accession>A0A9D5C7M8</accession>
<dbReference type="GO" id="GO:0005975">
    <property type="term" value="P:carbohydrate metabolic process"/>
    <property type="evidence" value="ECO:0007669"/>
    <property type="project" value="InterPro"/>
</dbReference>
<reference evidence="5" key="1">
    <citation type="submission" date="2021-03" db="EMBL/GenBank/DDBJ databases">
        <authorList>
            <person name="Li Z."/>
            <person name="Yang C."/>
        </authorList>
    </citation>
    <scope>NUCLEOTIDE SEQUENCE</scope>
    <source>
        <strain evidence="5">Dzin_1.0</strain>
        <tissue evidence="5">Leaf</tissue>
    </source>
</reference>
<protein>
    <recommendedName>
        <fullName evidence="4">GH16 domain-containing protein</fullName>
    </recommendedName>
</protein>
<evidence type="ECO:0000313" key="6">
    <source>
        <dbReference type="Proteomes" id="UP001085076"/>
    </source>
</evidence>
<name>A0A9D5C7M8_9LILI</name>
<dbReference type="GO" id="GO:0004553">
    <property type="term" value="F:hydrolase activity, hydrolyzing O-glycosyl compounds"/>
    <property type="evidence" value="ECO:0007669"/>
    <property type="project" value="InterPro"/>
</dbReference>
<feature type="domain" description="GH16" evidence="4">
    <location>
        <begin position="24"/>
        <end position="89"/>
    </location>
</feature>
<keyword evidence="6" id="KW-1185">Reference proteome</keyword>
<sequence>MLILLLANLITNALGSVVSTGNFNMDFHIPWSPSHVSTSIDGRSRTLKLDQESGSAFISNDKFLFGEIDMQIKLIPGHSAGTVVAFYVHGGLGAN</sequence>
<organism evidence="5 6">
    <name type="scientific">Dioscorea zingiberensis</name>
    <dbReference type="NCBI Taxonomy" id="325984"/>
    <lineage>
        <taxon>Eukaryota</taxon>
        <taxon>Viridiplantae</taxon>
        <taxon>Streptophyta</taxon>
        <taxon>Embryophyta</taxon>
        <taxon>Tracheophyta</taxon>
        <taxon>Spermatophyta</taxon>
        <taxon>Magnoliopsida</taxon>
        <taxon>Liliopsida</taxon>
        <taxon>Dioscoreales</taxon>
        <taxon>Dioscoreaceae</taxon>
        <taxon>Dioscorea</taxon>
    </lineage>
</organism>
<dbReference type="Proteomes" id="UP001085076">
    <property type="component" value="Miscellaneous, Linkage group lg07"/>
</dbReference>
<feature type="chain" id="PRO_5038811198" description="GH16 domain-containing protein" evidence="3">
    <location>
        <begin position="16"/>
        <end position="95"/>
    </location>
</feature>
<dbReference type="InterPro" id="IPR013320">
    <property type="entry name" value="ConA-like_dom_sf"/>
</dbReference>
<evidence type="ECO:0000256" key="3">
    <source>
        <dbReference type="SAM" id="SignalP"/>
    </source>
</evidence>
<evidence type="ECO:0000313" key="5">
    <source>
        <dbReference type="EMBL" id="KAJ0967723.1"/>
    </source>
</evidence>
<proteinExistence type="predicted"/>
<evidence type="ECO:0000259" key="4">
    <source>
        <dbReference type="Pfam" id="PF00722"/>
    </source>
</evidence>
<dbReference type="Gene3D" id="2.60.120.200">
    <property type="match status" value="1"/>
</dbReference>
<dbReference type="AlphaFoldDB" id="A0A9D5C7M8"/>
<reference evidence="5" key="2">
    <citation type="journal article" date="2022" name="Hortic Res">
        <title>The genome of Dioscorea zingiberensis sheds light on the biosynthesis, origin and evolution of the medicinally important diosgenin saponins.</title>
        <authorList>
            <person name="Li Y."/>
            <person name="Tan C."/>
            <person name="Li Z."/>
            <person name="Guo J."/>
            <person name="Li S."/>
            <person name="Chen X."/>
            <person name="Wang C."/>
            <person name="Dai X."/>
            <person name="Yang H."/>
            <person name="Song W."/>
            <person name="Hou L."/>
            <person name="Xu J."/>
            <person name="Tong Z."/>
            <person name="Xu A."/>
            <person name="Yuan X."/>
            <person name="Wang W."/>
            <person name="Yang Q."/>
            <person name="Chen L."/>
            <person name="Sun Z."/>
            <person name="Wang K."/>
            <person name="Pan B."/>
            <person name="Chen J."/>
            <person name="Bao Y."/>
            <person name="Liu F."/>
            <person name="Qi X."/>
            <person name="Gang D.R."/>
            <person name="Wen J."/>
            <person name="Li J."/>
        </authorList>
    </citation>
    <scope>NUCLEOTIDE SEQUENCE</scope>
    <source>
        <strain evidence="5">Dzin_1.0</strain>
    </source>
</reference>
<keyword evidence="3" id="KW-0732">Signal</keyword>